<dbReference type="Proteomes" id="UP000751190">
    <property type="component" value="Unassembled WGS sequence"/>
</dbReference>
<feature type="region of interest" description="Disordered" evidence="2">
    <location>
        <begin position="891"/>
        <end position="1008"/>
    </location>
</feature>
<dbReference type="PROSITE" id="PS50222">
    <property type="entry name" value="EF_HAND_2"/>
    <property type="match status" value="1"/>
</dbReference>
<keyword evidence="1" id="KW-0175">Coiled coil</keyword>
<dbReference type="GO" id="GO:0005509">
    <property type="term" value="F:calcium ion binding"/>
    <property type="evidence" value="ECO:0007669"/>
    <property type="project" value="InterPro"/>
</dbReference>
<evidence type="ECO:0000259" key="3">
    <source>
        <dbReference type="PROSITE" id="PS50222"/>
    </source>
</evidence>
<feature type="domain" description="EF-hand" evidence="3">
    <location>
        <begin position="801"/>
        <end position="836"/>
    </location>
</feature>
<dbReference type="InterPro" id="IPR002048">
    <property type="entry name" value="EF_hand_dom"/>
</dbReference>
<feature type="coiled-coil region" evidence="1">
    <location>
        <begin position="219"/>
        <end position="246"/>
    </location>
</feature>
<evidence type="ECO:0000313" key="4">
    <source>
        <dbReference type="EMBL" id="KAG8468281.1"/>
    </source>
</evidence>
<name>A0A8J5XG86_DIALT</name>
<protein>
    <recommendedName>
        <fullName evidence="3">EF-hand domain-containing protein</fullName>
    </recommendedName>
</protein>
<evidence type="ECO:0000313" key="5">
    <source>
        <dbReference type="Proteomes" id="UP000751190"/>
    </source>
</evidence>
<feature type="region of interest" description="Disordered" evidence="2">
    <location>
        <begin position="109"/>
        <end position="144"/>
    </location>
</feature>
<comment type="caution">
    <text evidence="4">The sequence shown here is derived from an EMBL/GenBank/DDBJ whole genome shotgun (WGS) entry which is preliminary data.</text>
</comment>
<evidence type="ECO:0000256" key="1">
    <source>
        <dbReference type="SAM" id="Coils"/>
    </source>
</evidence>
<keyword evidence="5" id="KW-1185">Reference proteome</keyword>
<dbReference type="EMBL" id="JAGTXO010000004">
    <property type="protein sequence ID" value="KAG8468281.1"/>
    <property type="molecule type" value="Genomic_DNA"/>
</dbReference>
<reference evidence="4" key="1">
    <citation type="submission" date="2021-05" db="EMBL/GenBank/DDBJ databases">
        <title>The genome of the haptophyte Pavlova lutheri (Diacronema luteri, Pavlovales) - a model for lipid biosynthesis in eukaryotic algae.</title>
        <authorList>
            <person name="Hulatt C.J."/>
            <person name="Posewitz M.C."/>
        </authorList>
    </citation>
    <scope>NUCLEOTIDE SEQUENCE</scope>
    <source>
        <strain evidence="4">NIVA-4/92</strain>
    </source>
</reference>
<gene>
    <name evidence="4" type="ORF">KFE25_013364</name>
</gene>
<evidence type="ECO:0000256" key="2">
    <source>
        <dbReference type="SAM" id="MobiDB-lite"/>
    </source>
</evidence>
<accession>A0A8J5XG86</accession>
<proteinExistence type="predicted"/>
<feature type="compositionally biased region" description="Low complexity" evidence="2">
    <location>
        <begin position="295"/>
        <end position="313"/>
    </location>
</feature>
<dbReference type="AlphaFoldDB" id="A0A8J5XG86"/>
<sequence>MEVVKSPPWSMPTLRVSTAELLTRPAQARPTQPVGMLASGPAPRWLVAGGEQERLPTHAHGQRLAAGRQADALLALPRPRTHYVGARVERERLPFRRATCAVAEASAFHGGWNSPSRSSAPHVSPPGLQRGVGARGAPPGSPMLPSNLSKVRALVSRLDAALATASPDVLATLDSADGALRELARQLQVHTSERGALVDRLRRAQVTMTARHVSRAARLAASERELRRVEREIADLSAENEAVVLASREQEASLIQILANDAKRRFARSKSTRDASAQQRILLIIFEKHNRMSDPARAPAAGAPAAAAEPAVGGDAGGSERPPLPPGLDLSRVPDTREEMLFELLNDSDVDERLAVISHALRQPWARPLLNVTAAASLKPGVLLSLLHGADPEALDAILFTELPALLRSSDSDTMALLELLYAAWTRQGEDVAGLRLERLFNALSERTRIRCINELPLRTDREAEAFIVHEENVPDILSIEWEVPPGASRAHAATQYVPQDALLPRRHSIAHSGWRRLSGSHSTNEASDAPSALLSSRSRAASVVLHVGAKPPGAHRAQPQHGSAWERVGALYPSMHAYADQHGAPSGPMAVERLLSTIGDLLEERLRLLASSALTGLRLQPWSSFAHMCLIKQTGAKSAARLRMAELIAGVARHQAGEPRVRLFGLATSLVDDALPFADGRIDFIVAALAVLLGPADGAMRAAFLSAQVHVLLNGKPRKLLVTAPPSTAGGTASDVAVEVRSAEAVLQAMLYVSDERLDDVRKALADASVPLARMQGARAVPLLALLQRLLECYNAQLSSNRAAVESAFDDADDDHDGAISAAQFGALVSAYDSSLSPAIVSALMDRVHEASERLDPAVGDGLLRGAYVECMMSGAPGLTPAVQLHFDDEDDVQPRMVTRRSSLPSSRRKDHASDFAEVQTDAMRVLRPSASQRSAPDAPDAPALGRRRATESALTASPLLPLASGRQPGAWAGGSTGAPGLARGATVQLRPPGDTAADAAERSPEQ</sequence>
<organism evidence="4 5">
    <name type="scientific">Diacronema lutheri</name>
    <name type="common">Unicellular marine alga</name>
    <name type="synonym">Monochrysis lutheri</name>
    <dbReference type="NCBI Taxonomy" id="2081491"/>
    <lineage>
        <taxon>Eukaryota</taxon>
        <taxon>Haptista</taxon>
        <taxon>Haptophyta</taxon>
        <taxon>Pavlovophyceae</taxon>
        <taxon>Pavlovales</taxon>
        <taxon>Pavlovaceae</taxon>
        <taxon>Diacronema</taxon>
    </lineage>
</organism>
<feature type="region of interest" description="Disordered" evidence="2">
    <location>
        <begin position="294"/>
        <end position="332"/>
    </location>
</feature>
<feature type="compositionally biased region" description="Low complexity" evidence="2">
    <location>
        <begin position="954"/>
        <end position="966"/>
    </location>
</feature>